<dbReference type="EMBL" id="VNHT01000006">
    <property type="protein sequence ID" value="TYP92392.1"/>
    <property type="molecule type" value="Genomic_DNA"/>
</dbReference>
<name>A0A0F7KD98_9PROT</name>
<proteinExistence type="predicted"/>
<reference evidence="3" key="1">
    <citation type="submission" date="2015-05" db="EMBL/GenBank/DDBJ databases">
        <title>Draft genome of Nitrosomonas communis strain Nm2.</title>
        <authorList>
            <person name="Kozlowski J.A."/>
            <person name="Kits K.D."/>
            <person name="Stein L.Y."/>
        </authorList>
    </citation>
    <scope>NUCLEOTIDE SEQUENCE [LARGE SCALE GENOMIC DNA]</scope>
    <source>
        <strain evidence="3">Nm2</strain>
    </source>
</reference>
<accession>A0A0F7KD98</accession>
<sequence length="147" mass="16244">MSSIEINKTGEPDILQASDGRLTLSVPIQIKRRSGRKLVTLPNGEVAKNRPLDTAATPLQLALARGHRWLAMLELGEVKSLREIAAREGVDNSYVSRMVNLTTLAPDIVAAILDDALPNHITLFDLAVDPPVLWEEQKERIKITLFT</sequence>
<gene>
    <name evidence="1" type="ORF">AAW31_06495</name>
    <name evidence="2" type="ORF">BCL69_100678</name>
</gene>
<protein>
    <submittedName>
        <fullName evidence="1">LacI family transcriptional regulator</fullName>
    </submittedName>
</protein>
<dbReference type="Proteomes" id="UP000034156">
    <property type="component" value="Chromosome"/>
</dbReference>
<evidence type="ECO:0000313" key="2">
    <source>
        <dbReference type="EMBL" id="TYP92392.1"/>
    </source>
</evidence>
<dbReference type="OrthoDB" id="6009779at2"/>
<dbReference type="AlphaFoldDB" id="A0A0F7KD98"/>
<dbReference type="Gene3D" id="1.10.10.2830">
    <property type="match status" value="1"/>
</dbReference>
<reference evidence="2 4" key="3">
    <citation type="submission" date="2019-07" db="EMBL/GenBank/DDBJ databases">
        <title>Active sludge and wastewater microbial communities from Klosterneuburg, Austria.</title>
        <authorList>
            <person name="Wagner M."/>
        </authorList>
    </citation>
    <scope>NUCLEOTIDE SEQUENCE [LARGE SCALE GENOMIC DNA]</scope>
    <source>
        <strain evidence="2 4">Nm2</strain>
    </source>
</reference>
<dbReference type="KEGG" id="nco:AAW31_06495"/>
<dbReference type="PATRIC" id="fig|44574.3.peg.1556"/>
<organism evidence="1 3">
    <name type="scientific">Nitrosomonas communis</name>
    <dbReference type="NCBI Taxonomy" id="44574"/>
    <lineage>
        <taxon>Bacteria</taxon>
        <taxon>Pseudomonadati</taxon>
        <taxon>Pseudomonadota</taxon>
        <taxon>Betaproteobacteria</taxon>
        <taxon>Nitrosomonadales</taxon>
        <taxon>Nitrosomonadaceae</taxon>
        <taxon>Nitrosomonas</taxon>
    </lineage>
</organism>
<evidence type="ECO:0000313" key="1">
    <source>
        <dbReference type="EMBL" id="AKH37546.1"/>
    </source>
</evidence>
<dbReference type="EMBL" id="CP011451">
    <property type="protein sequence ID" value="AKH37546.1"/>
    <property type="molecule type" value="Genomic_DNA"/>
</dbReference>
<dbReference type="Proteomes" id="UP000324176">
    <property type="component" value="Unassembled WGS sequence"/>
</dbReference>
<evidence type="ECO:0000313" key="4">
    <source>
        <dbReference type="Proteomes" id="UP000324176"/>
    </source>
</evidence>
<dbReference type="RefSeq" id="WP_046849627.1">
    <property type="nucleotide sequence ID" value="NZ_CP011451.1"/>
</dbReference>
<evidence type="ECO:0000313" key="3">
    <source>
        <dbReference type="Proteomes" id="UP000034156"/>
    </source>
</evidence>
<dbReference type="SUPFAM" id="SSF109709">
    <property type="entry name" value="KorB DNA-binding domain-like"/>
    <property type="match status" value="1"/>
</dbReference>
<keyword evidence="3" id="KW-1185">Reference proteome</keyword>
<reference evidence="1 3" key="2">
    <citation type="journal article" date="2016" name="Genome Announc.">
        <title>Genome Sequence of Nitrosomonas communis Strain Nm2, a Mesophilic Ammonia-Oxidizing Bacterium Isolated from Mediterranean Soil.</title>
        <authorList>
            <person name="Kozlowski J.A."/>
            <person name="Kits K.D."/>
            <person name="Stein L.Y."/>
        </authorList>
    </citation>
    <scope>NUCLEOTIDE SEQUENCE [LARGE SCALE GENOMIC DNA]</scope>
    <source>
        <strain evidence="1 3">Nm2</strain>
    </source>
</reference>